<evidence type="ECO:0000313" key="4">
    <source>
        <dbReference type="Proteomes" id="UP000325440"/>
    </source>
</evidence>
<dbReference type="Pfam" id="PF00096">
    <property type="entry name" value="zf-C2H2"/>
    <property type="match status" value="2"/>
</dbReference>
<feature type="non-terminal residue" evidence="3">
    <location>
        <position position="358"/>
    </location>
</feature>
<feature type="domain" description="C2H2-type" evidence="2">
    <location>
        <begin position="2"/>
        <end position="31"/>
    </location>
</feature>
<dbReference type="InterPro" id="IPR036236">
    <property type="entry name" value="Znf_C2H2_sf"/>
</dbReference>
<dbReference type="GO" id="GO:0008270">
    <property type="term" value="F:zinc ion binding"/>
    <property type="evidence" value="ECO:0007669"/>
    <property type="project" value="UniProtKB-KW"/>
</dbReference>
<evidence type="ECO:0000259" key="2">
    <source>
        <dbReference type="PROSITE" id="PS50157"/>
    </source>
</evidence>
<dbReference type="OrthoDB" id="6620648at2759"/>
<dbReference type="SUPFAM" id="SSF57667">
    <property type="entry name" value="beta-beta-alpha zinc fingers"/>
    <property type="match status" value="1"/>
</dbReference>
<keyword evidence="1" id="KW-0863">Zinc-finger</keyword>
<accession>A0A5E4MV06</accession>
<dbReference type="Proteomes" id="UP000325440">
    <property type="component" value="Unassembled WGS sequence"/>
</dbReference>
<gene>
    <name evidence="3" type="ORF">CINCED_3A005144</name>
</gene>
<proteinExistence type="predicted"/>
<dbReference type="PANTHER" id="PTHR31511">
    <property type="entry name" value="PROTEIN CBG23764"/>
    <property type="match status" value="1"/>
</dbReference>
<organism evidence="3 4">
    <name type="scientific">Cinara cedri</name>
    <dbReference type="NCBI Taxonomy" id="506608"/>
    <lineage>
        <taxon>Eukaryota</taxon>
        <taxon>Metazoa</taxon>
        <taxon>Ecdysozoa</taxon>
        <taxon>Arthropoda</taxon>
        <taxon>Hexapoda</taxon>
        <taxon>Insecta</taxon>
        <taxon>Pterygota</taxon>
        <taxon>Neoptera</taxon>
        <taxon>Paraneoptera</taxon>
        <taxon>Hemiptera</taxon>
        <taxon>Sternorrhyncha</taxon>
        <taxon>Aphidomorpha</taxon>
        <taxon>Aphidoidea</taxon>
        <taxon>Aphididae</taxon>
        <taxon>Lachninae</taxon>
        <taxon>Cinara</taxon>
    </lineage>
</organism>
<dbReference type="PROSITE" id="PS50157">
    <property type="entry name" value="ZINC_FINGER_C2H2_2"/>
    <property type="match status" value="2"/>
</dbReference>
<keyword evidence="1" id="KW-0479">Metal-binding</keyword>
<evidence type="ECO:0000313" key="3">
    <source>
        <dbReference type="EMBL" id="VVC35251.1"/>
    </source>
</evidence>
<keyword evidence="4" id="KW-1185">Reference proteome</keyword>
<dbReference type="PROSITE" id="PS00028">
    <property type="entry name" value="ZINC_FINGER_C2H2_1"/>
    <property type="match status" value="1"/>
</dbReference>
<name>A0A5E4MV06_9HEMI</name>
<dbReference type="Gene3D" id="3.30.160.60">
    <property type="entry name" value="Classic Zinc Finger"/>
    <property type="match status" value="2"/>
</dbReference>
<keyword evidence="1" id="KW-0862">Zinc</keyword>
<dbReference type="InterPro" id="IPR013087">
    <property type="entry name" value="Znf_C2H2_type"/>
</dbReference>
<protein>
    <submittedName>
        <fullName evidence="3">Zinc finger C2H2-type</fullName>
    </submittedName>
</protein>
<evidence type="ECO:0000256" key="1">
    <source>
        <dbReference type="PROSITE-ProRule" id="PRU00042"/>
    </source>
</evidence>
<reference evidence="3 4" key="1">
    <citation type="submission" date="2019-08" db="EMBL/GenBank/DDBJ databases">
        <authorList>
            <person name="Alioto T."/>
            <person name="Alioto T."/>
            <person name="Gomez Garrido J."/>
        </authorList>
    </citation>
    <scope>NUCLEOTIDE SEQUENCE [LARGE SCALE GENOMIC DNA]</scope>
</reference>
<sequence>MFACTFVGCTKVFNVKHNMTRHAKTHEDVKFQCALCPKVFTFKGNMMQHIKIVHHEDGVVLPTIAPQAGPSNIIIIPQAGPSNSLQNTGPINVRWTMDEENDALLADVYEAINDIEGFDDESRKRKNTETAANTKKARIDLVNTPGFTEIDTSHSRKIVWYYAKNIRNFKNYKKFLSSIKPALIDLLKLLSENNPIKFNLKLEATYYKPHVENSTENRAFKISAREIFFDSEIEDVIEEKFAKLLKEEDIYQGRGSGFSLQSIDGVLLGVYKYTPMEGYSYIPLPTDIMNKRAIIDPQNNDEKCFKWAILAKHVTDIHRERVNEKYTEHGDKYDFGGISFPTPLIDIKKFEKNNSNIS</sequence>
<feature type="domain" description="C2H2-type" evidence="2">
    <location>
        <begin position="31"/>
        <end position="54"/>
    </location>
</feature>
<dbReference type="EMBL" id="CABPRJ010001164">
    <property type="protein sequence ID" value="VVC35251.1"/>
    <property type="molecule type" value="Genomic_DNA"/>
</dbReference>
<dbReference type="PANTHER" id="PTHR31511:SF12">
    <property type="entry name" value="RHO TERMINATION FACTOR N-TERMINAL DOMAIN-CONTAINING PROTEIN"/>
    <property type="match status" value="1"/>
</dbReference>
<dbReference type="AlphaFoldDB" id="A0A5E4MV06"/>
<dbReference type="SMART" id="SM00355">
    <property type="entry name" value="ZnF_C2H2"/>
    <property type="match status" value="2"/>
</dbReference>